<dbReference type="RefSeq" id="XP_024396968.1">
    <property type="nucleotide sequence ID" value="XM_024541200.2"/>
</dbReference>
<dbReference type="EMBL" id="ABEU02000015">
    <property type="protein sequence ID" value="PNR39132.1"/>
    <property type="molecule type" value="Genomic_DNA"/>
</dbReference>
<accession>A0A2K1JC77</accession>
<dbReference type="Gramene" id="Pp3c15_6330V3.3">
    <property type="protein sequence ID" value="PAC:32928246.CDS.1"/>
    <property type="gene ID" value="Pp3c15_6330"/>
</dbReference>
<gene>
    <name evidence="3" type="primary">LOC112292581</name>
    <name evidence="2" type="ORF">PHYPA_019410</name>
</gene>
<organism evidence="2">
    <name type="scientific">Physcomitrium patens</name>
    <name type="common">Spreading-leaved earth moss</name>
    <name type="synonym">Physcomitrella patens</name>
    <dbReference type="NCBI Taxonomy" id="3218"/>
    <lineage>
        <taxon>Eukaryota</taxon>
        <taxon>Viridiplantae</taxon>
        <taxon>Streptophyta</taxon>
        <taxon>Embryophyta</taxon>
        <taxon>Bryophyta</taxon>
        <taxon>Bryophytina</taxon>
        <taxon>Bryopsida</taxon>
        <taxon>Funariidae</taxon>
        <taxon>Funariales</taxon>
        <taxon>Funariaceae</taxon>
        <taxon>Physcomitrium</taxon>
    </lineage>
</organism>
<proteinExistence type="predicted"/>
<evidence type="ECO:0000313" key="3">
    <source>
        <dbReference type="EnsemblPlants" id="PAC:32928244.CDS.1"/>
    </source>
</evidence>
<dbReference type="KEGG" id="ppp:112292581"/>
<feature type="domain" description="ZF-HD dimerization-type" evidence="1">
    <location>
        <begin position="17"/>
        <end position="60"/>
    </location>
</feature>
<dbReference type="Gramene" id="Pp3c15_6330V3.2">
    <property type="protein sequence ID" value="PAC:32928245.CDS.1"/>
    <property type="gene ID" value="Pp3c15_6330"/>
</dbReference>
<dbReference type="EnsemblPlants" id="Pp3c15_6330V3.3">
    <property type="protein sequence ID" value="PAC:32928246.CDS.1"/>
    <property type="gene ID" value="Pp3c15_6330"/>
</dbReference>
<evidence type="ECO:0000313" key="2">
    <source>
        <dbReference type="EMBL" id="PNR39132.1"/>
    </source>
</evidence>
<dbReference type="Proteomes" id="UP000006727">
    <property type="component" value="Chromosome 15"/>
</dbReference>
<dbReference type="Gramene" id="Pp3c15_6330V3.1">
    <property type="protein sequence ID" value="PAC:32928244.CDS.1"/>
    <property type="gene ID" value="Pp3c15_6330"/>
</dbReference>
<dbReference type="GeneID" id="112292581"/>
<sequence length="248" mass="27211">MVTGYNLDRVMIYSRNRGKCTKLHAHLGPGVDGCQLFDGENSSSMLCGACGCHMSFHVKLNLGGSSHDLENHELLDLEPGLKRCKMSLDASPAESVGDNIDSNPDLEVNSGPCPEDLLRVFRSRKSEGQPPVFLQPVLIKPGRDEIRVNSSAPLYTETSLYTKLCSKLKLIQAGHPEDIHGKFSIVHDDVNGYRVYCGGCNRHYGIPKPGYSLGNFERGHLASKRHKDVGAADGRMKVQKVRDFFAAG</sequence>
<keyword evidence="4" id="KW-1185">Reference proteome</keyword>
<dbReference type="InterPro" id="IPR006456">
    <property type="entry name" value="ZF_HD_homeobox_Cys/His_dimer"/>
</dbReference>
<name>A0A2K1JC77_PHYPA</name>
<dbReference type="AlphaFoldDB" id="A0A2K1JC77"/>
<evidence type="ECO:0000259" key="1">
    <source>
        <dbReference type="PROSITE" id="PS51523"/>
    </source>
</evidence>
<reference evidence="3" key="3">
    <citation type="submission" date="2020-12" db="UniProtKB">
        <authorList>
            <consortium name="EnsemblPlants"/>
        </authorList>
    </citation>
    <scope>IDENTIFICATION</scope>
</reference>
<dbReference type="PROSITE" id="PS51523">
    <property type="entry name" value="ZF_HD_DIMER"/>
    <property type="match status" value="1"/>
</dbReference>
<dbReference type="PaxDb" id="3218-PP1S291_41V6.1"/>
<reference evidence="2 4" key="1">
    <citation type="journal article" date="2008" name="Science">
        <title>The Physcomitrella genome reveals evolutionary insights into the conquest of land by plants.</title>
        <authorList>
            <person name="Rensing S."/>
            <person name="Lang D."/>
            <person name="Zimmer A."/>
            <person name="Terry A."/>
            <person name="Salamov A."/>
            <person name="Shapiro H."/>
            <person name="Nishiyama T."/>
            <person name="Perroud P.-F."/>
            <person name="Lindquist E."/>
            <person name="Kamisugi Y."/>
            <person name="Tanahashi T."/>
            <person name="Sakakibara K."/>
            <person name="Fujita T."/>
            <person name="Oishi K."/>
            <person name="Shin-I T."/>
            <person name="Kuroki Y."/>
            <person name="Toyoda A."/>
            <person name="Suzuki Y."/>
            <person name="Hashimoto A."/>
            <person name="Yamaguchi K."/>
            <person name="Sugano A."/>
            <person name="Kohara Y."/>
            <person name="Fujiyama A."/>
            <person name="Anterola A."/>
            <person name="Aoki S."/>
            <person name="Ashton N."/>
            <person name="Barbazuk W.B."/>
            <person name="Barker E."/>
            <person name="Bennetzen J."/>
            <person name="Bezanilla M."/>
            <person name="Blankenship R."/>
            <person name="Cho S.H."/>
            <person name="Dutcher S."/>
            <person name="Estelle M."/>
            <person name="Fawcett J.A."/>
            <person name="Gundlach H."/>
            <person name="Hanada K."/>
            <person name="Heyl A."/>
            <person name="Hicks K.A."/>
            <person name="Hugh J."/>
            <person name="Lohr M."/>
            <person name="Mayer K."/>
            <person name="Melkozernov A."/>
            <person name="Murata T."/>
            <person name="Nelson D."/>
            <person name="Pils B."/>
            <person name="Prigge M."/>
            <person name="Reiss B."/>
            <person name="Renner T."/>
            <person name="Rombauts S."/>
            <person name="Rushton P."/>
            <person name="Sanderfoot A."/>
            <person name="Schween G."/>
            <person name="Shiu S.-H."/>
            <person name="Stueber K."/>
            <person name="Theodoulou F.L."/>
            <person name="Tu H."/>
            <person name="Van de Peer Y."/>
            <person name="Verrier P.J."/>
            <person name="Waters E."/>
            <person name="Wood A."/>
            <person name="Yang L."/>
            <person name="Cove D."/>
            <person name="Cuming A."/>
            <person name="Hasebe M."/>
            <person name="Lucas S."/>
            <person name="Mishler D.B."/>
            <person name="Reski R."/>
            <person name="Grigoriev I."/>
            <person name="Quatrano R.S."/>
            <person name="Boore J.L."/>
        </authorList>
    </citation>
    <scope>NUCLEOTIDE SEQUENCE [LARGE SCALE GENOMIC DNA]</scope>
    <source>
        <strain evidence="3 4">cv. Gransden 2004</strain>
    </source>
</reference>
<dbReference type="RefSeq" id="XP_024396967.1">
    <property type="nucleotide sequence ID" value="XM_024541199.2"/>
</dbReference>
<reference evidence="2 4" key="2">
    <citation type="journal article" date="2018" name="Plant J.">
        <title>The Physcomitrella patens chromosome-scale assembly reveals moss genome structure and evolution.</title>
        <authorList>
            <person name="Lang D."/>
            <person name="Ullrich K.K."/>
            <person name="Murat F."/>
            <person name="Fuchs J."/>
            <person name="Jenkins J."/>
            <person name="Haas F.B."/>
            <person name="Piednoel M."/>
            <person name="Gundlach H."/>
            <person name="Van Bel M."/>
            <person name="Meyberg R."/>
            <person name="Vives C."/>
            <person name="Morata J."/>
            <person name="Symeonidi A."/>
            <person name="Hiss M."/>
            <person name="Muchero W."/>
            <person name="Kamisugi Y."/>
            <person name="Saleh O."/>
            <person name="Blanc G."/>
            <person name="Decker E.L."/>
            <person name="van Gessel N."/>
            <person name="Grimwood J."/>
            <person name="Hayes R.D."/>
            <person name="Graham S.W."/>
            <person name="Gunter L.E."/>
            <person name="McDaniel S.F."/>
            <person name="Hoernstein S.N.W."/>
            <person name="Larsson A."/>
            <person name="Li F.W."/>
            <person name="Perroud P.F."/>
            <person name="Phillips J."/>
            <person name="Ranjan P."/>
            <person name="Rokshar D.S."/>
            <person name="Rothfels C.J."/>
            <person name="Schneider L."/>
            <person name="Shu S."/>
            <person name="Stevenson D.W."/>
            <person name="Thummler F."/>
            <person name="Tillich M."/>
            <person name="Villarreal Aguilar J.C."/>
            <person name="Widiez T."/>
            <person name="Wong G.K."/>
            <person name="Wymore A."/>
            <person name="Zhang Y."/>
            <person name="Zimmer A.D."/>
            <person name="Quatrano R.S."/>
            <person name="Mayer K.F.X."/>
            <person name="Goodstein D."/>
            <person name="Casacuberta J.M."/>
            <person name="Vandepoele K."/>
            <person name="Reski R."/>
            <person name="Cuming A.C."/>
            <person name="Tuskan G.A."/>
            <person name="Maumus F."/>
            <person name="Salse J."/>
            <person name="Schmutz J."/>
            <person name="Rensing S.A."/>
        </authorList>
    </citation>
    <scope>NUCLEOTIDE SEQUENCE [LARGE SCALE GENOMIC DNA]</scope>
    <source>
        <strain evidence="3 4">cv. Gransden 2004</strain>
    </source>
</reference>
<dbReference type="EnsemblPlants" id="Pp3c15_6330V3.1">
    <property type="protein sequence ID" value="PAC:32928244.CDS.1"/>
    <property type="gene ID" value="Pp3c15_6330"/>
</dbReference>
<protein>
    <recommendedName>
        <fullName evidence="1">ZF-HD dimerization-type domain-containing protein</fullName>
    </recommendedName>
</protein>
<evidence type="ECO:0000313" key="4">
    <source>
        <dbReference type="Proteomes" id="UP000006727"/>
    </source>
</evidence>
<dbReference type="EnsemblPlants" id="Pp3c15_6330V3.2">
    <property type="protein sequence ID" value="PAC:32928245.CDS.1"/>
    <property type="gene ID" value="Pp3c15_6330"/>
</dbReference>